<organism evidence="2">
    <name type="scientific">Arion vulgaris</name>
    <dbReference type="NCBI Taxonomy" id="1028688"/>
    <lineage>
        <taxon>Eukaryota</taxon>
        <taxon>Metazoa</taxon>
        <taxon>Spiralia</taxon>
        <taxon>Lophotrochozoa</taxon>
        <taxon>Mollusca</taxon>
        <taxon>Gastropoda</taxon>
        <taxon>Heterobranchia</taxon>
        <taxon>Euthyneura</taxon>
        <taxon>Panpulmonata</taxon>
        <taxon>Eupulmonata</taxon>
        <taxon>Stylommatophora</taxon>
        <taxon>Helicina</taxon>
        <taxon>Arionoidea</taxon>
        <taxon>Arionidae</taxon>
        <taxon>Arion</taxon>
    </lineage>
</organism>
<feature type="chain" id="PRO_5002110443" evidence="1">
    <location>
        <begin position="22"/>
        <end position="69"/>
    </location>
</feature>
<dbReference type="AlphaFoldDB" id="A0A0B6Y1G4"/>
<proteinExistence type="predicted"/>
<evidence type="ECO:0000256" key="1">
    <source>
        <dbReference type="SAM" id="SignalP"/>
    </source>
</evidence>
<feature type="non-terminal residue" evidence="2">
    <location>
        <position position="69"/>
    </location>
</feature>
<keyword evidence="1" id="KW-0732">Signal</keyword>
<feature type="non-terminal residue" evidence="2">
    <location>
        <position position="1"/>
    </location>
</feature>
<name>A0A0B6Y1G4_9EUPU</name>
<sequence length="69" mass="7847">SSLSILIPWSFGLLSLTLNSCTQFSIFANSRNIPDDKDADVAELYNLDFAYNNITQVTEMDNYNYRCKA</sequence>
<feature type="signal peptide" evidence="1">
    <location>
        <begin position="1"/>
        <end position="21"/>
    </location>
</feature>
<evidence type="ECO:0000313" key="2">
    <source>
        <dbReference type="EMBL" id="CEK49933.1"/>
    </source>
</evidence>
<accession>A0A0B6Y1G4</accession>
<dbReference type="EMBL" id="HACG01003068">
    <property type="protein sequence ID" value="CEK49933.1"/>
    <property type="molecule type" value="Transcribed_RNA"/>
</dbReference>
<reference evidence="2" key="1">
    <citation type="submission" date="2014-12" db="EMBL/GenBank/DDBJ databases">
        <title>Insight into the proteome of Arion vulgaris.</title>
        <authorList>
            <person name="Aradska J."/>
            <person name="Bulat T."/>
            <person name="Smidak R."/>
            <person name="Sarate P."/>
            <person name="Gangsoo J."/>
            <person name="Sialana F."/>
            <person name="Bilban M."/>
            <person name="Lubec G."/>
        </authorList>
    </citation>
    <scope>NUCLEOTIDE SEQUENCE</scope>
    <source>
        <tissue evidence="2">Skin</tissue>
    </source>
</reference>
<protein>
    <submittedName>
        <fullName evidence="2">Uncharacterized protein</fullName>
    </submittedName>
</protein>
<gene>
    <name evidence="2" type="primary">ORF9332</name>
</gene>